<dbReference type="OrthoDB" id="9805821at2"/>
<dbReference type="PANTHER" id="PTHR42715">
    <property type="entry name" value="BETA-GLUCOSIDASE"/>
    <property type="match status" value="1"/>
</dbReference>
<dbReference type="Pfam" id="PF01915">
    <property type="entry name" value="Glyco_hydro_3_C"/>
    <property type="match status" value="1"/>
</dbReference>
<dbReference type="InterPro" id="IPR001764">
    <property type="entry name" value="Glyco_hydro_3_N"/>
</dbReference>
<dbReference type="GO" id="GO:0005975">
    <property type="term" value="P:carbohydrate metabolic process"/>
    <property type="evidence" value="ECO:0007669"/>
    <property type="project" value="InterPro"/>
</dbReference>
<name>A0A521DD95_SACCC</name>
<dbReference type="GO" id="GO:0008422">
    <property type="term" value="F:beta-glucosidase activity"/>
    <property type="evidence" value="ECO:0007669"/>
    <property type="project" value="UniProtKB-ARBA"/>
</dbReference>
<dbReference type="Gene3D" id="3.20.20.300">
    <property type="entry name" value="Glycoside hydrolase, family 3, N-terminal domain"/>
    <property type="match status" value="1"/>
</dbReference>
<dbReference type="SUPFAM" id="SSF51445">
    <property type="entry name" value="(Trans)glycosidases"/>
    <property type="match status" value="1"/>
</dbReference>
<protein>
    <submittedName>
        <fullName evidence="4">Beta-glucosidase</fullName>
    </submittedName>
</protein>
<reference evidence="4 5" key="1">
    <citation type="submission" date="2017-05" db="EMBL/GenBank/DDBJ databases">
        <authorList>
            <person name="Varghese N."/>
            <person name="Submissions S."/>
        </authorList>
    </citation>
    <scope>NUCLEOTIDE SEQUENCE [LARGE SCALE GENOMIC DNA]</scope>
    <source>
        <strain evidence="4 5">DSM 27040</strain>
    </source>
</reference>
<evidence type="ECO:0000313" key="4">
    <source>
        <dbReference type="EMBL" id="SMO69616.1"/>
    </source>
</evidence>
<accession>A0A521DD95</accession>
<dbReference type="SMART" id="SM01217">
    <property type="entry name" value="Fn3_like"/>
    <property type="match status" value="1"/>
</dbReference>
<dbReference type="InterPro" id="IPR013783">
    <property type="entry name" value="Ig-like_fold"/>
</dbReference>
<evidence type="ECO:0000259" key="3">
    <source>
        <dbReference type="SMART" id="SM01217"/>
    </source>
</evidence>
<proteinExistence type="inferred from homology"/>
<dbReference type="Pfam" id="PF14310">
    <property type="entry name" value="Fn3-like"/>
    <property type="match status" value="1"/>
</dbReference>
<dbReference type="PRINTS" id="PR00133">
    <property type="entry name" value="GLHYDRLASE3"/>
</dbReference>
<evidence type="ECO:0000256" key="2">
    <source>
        <dbReference type="ARBA" id="ARBA00022801"/>
    </source>
</evidence>
<dbReference type="RefSeq" id="WP_142533546.1">
    <property type="nucleotide sequence ID" value="NZ_FXTB01000005.1"/>
</dbReference>
<keyword evidence="2" id="KW-0378">Hydrolase</keyword>
<dbReference type="InterPro" id="IPR002772">
    <property type="entry name" value="Glyco_hydro_3_C"/>
</dbReference>
<evidence type="ECO:0000313" key="5">
    <source>
        <dbReference type="Proteomes" id="UP000319040"/>
    </source>
</evidence>
<gene>
    <name evidence="4" type="ORF">SAMN06265379_10585</name>
</gene>
<dbReference type="InterPro" id="IPR017853">
    <property type="entry name" value="GH"/>
</dbReference>
<dbReference type="AlphaFoldDB" id="A0A521DD95"/>
<dbReference type="PANTHER" id="PTHR42715:SF10">
    <property type="entry name" value="BETA-GLUCOSIDASE"/>
    <property type="match status" value="1"/>
</dbReference>
<feature type="domain" description="Fibronectin type III-like" evidence="3">
    <location>
        <begin position="645"/>
        <end position="715"/>
    </location>
</feature>
<dbReference type="FunFam" id="2.60.40.10:FF:000495">
    <property type="entry name" value="Periplasmic beta-glucosidase"/>
    <property type="match status" value="1"/>
</dbReference>
<dbReference type="Pfam" id="PF00933">
    <property type="entry name" value="Glyco_hydro_3"/>
    <property type="match status" value="1"/>
</dbReference>
<dbReference type="InterPro" id="IPR036881">
    <property type="entry name" value="Glyco_hydro_3_C_sf"/>
</dbReference>
<comment type="similarity">
    <text evidence="1">Belongs to the glycosyl hydrolase 3 family.</text>
</comment>
<dbReference type="Gene3D" id="2.60.40.10">
    <property type="entry name" value="Immunoglobulins"/>
    <property type="match status" value="1"/>
</dbReference>
<dbReference type="InterPro" id="IPR036962">
    <property type="entry name" value="Glyco_hydro_3_N_sf"/>
</dbReference>
<dbReference type="InterPro" id="IPR050288">
    <property type="entry name" value="Cellulose_deg_GH3"/>
</dbReference>
<dbReference type="Gene3D" id="3.40.50.1700">
    <property type="entry name" value="Glycoside hydrolase family 3 C-terminal domain"/>
    <property type="match status" value="1"/>
</dbReference>
<dbReference type="Proteomes" id="UP000319040">
    <property type="component" value="Unassembled WGS sequence"/>
</dbReference>
<sequence>MKQVICLVISVITLGVGNIIAQTHAVNVEDKIEAIISQLSLEEKVKMCHAQSKFSSPGVERLGIPELWMSDGPHGVRAEIAWDSWDYAGWTNDSCTAFPALTALASTFNPDLAYKYGVAIGQEARYRKKDILLGPGVNIYRTPLNGRNFEYLGEDPYLASVMSVPYIKGVQTNGVAACVKHFALNNQEVWRSHINVTLSDRALHEIYLPAFKAAVQEGEVWSVMGAYNKYNGQHTSHHEVLINQILKGDWSFDGVVVTDWGSAHDTKEAALNGLDIEMGTGTDGLTTSKENAYDYYYLAKPFLEMIRNGDIDESIVDDKVRRILRLMFRTNMDKSRPFGSKANAQHFEVAREVAQEGIVLLKNTKDFFPINPETEQTIAVIGENATRMMTVGGGSSELKTVYEISPLEGIQKRFVNANVIHTMGYASGPSQYGRVIPSSVDADSLKKAAIELAKKADLVLFVGGLNKNHEQDCENGDRKGLNLPFGQDELLNDIMDVNKNVGVILVSGNAVAMPWQEKAKAIVQTWYLGSEAGYALADILSGDVNPSGKLPFSFPVKLEDNGAHAFDALSYPGDGINQVYKEDILVGYRWHDTKNIKPLFAFGHGLSYTTFKVNNIVADNTSYNNGDVVKLSVVISNVGKVRGAEVLQVYVHDEKSSVMRPAKELKAFSKVNLEAGERKTVELSLPVDSFAFYDEEINDWNLEKGVYQLMIGTASNNIKKTIKVNID</sequence>
<dbReference type="InterPro" id="IPR026891">
    <property type="entry name" value="Fn3-like"/>
</dbReference>
<organism evidence="4 5">
    <name type="scientific">Saccharicrinis carchari</name>
    <dbReference type="NCBI Taxonomy" id="1168039"/>
    <lineage>
        <taxon>Bacteria</taxon>
        <taxon>Pseudomonadati</taxon>
        <taxon>Bacteroidota</taxon>
        <taxon>Bacteroidia</taxon>
        <taxon>Marinilabiliales</taxon>
        <taxon>Marinilabiliaceae</taxon>
        <taxon>Saccharicrinis</taxon>
    </lineage>
</organism>
<dbReference type="SUPFAM" id="SSF52279">
    <property type="entry name" value="Beta-D-glucan exohydrolase, C-terminal domain"/>
    <property type="match status" value="1"/>
</dbReference>
<evidence type="ECO:0000256" key="1">
    <source>
        <dbReference type="ARBA" id="ARBA00005336"/>
    </source>
</evidence>
<dbReference type="EMBL" id="FXTB01000005">
    <property type="protein sequence ID" value="SMO69616.1"/>
    <property type="molecule type" value="Genomic_DNA"/>
</dbReference>
<keyword evidence="5" id="KW-1185">Reference proteome</keyword>